<feature type="region of interest" description="Disordered" evidence="1">
    <location>
        <begin position="272"/>
        <end position="310"/>
    </location>
</feature>
<gene>
    <name evidence="3" type="ORF">FHS00_000847</name>
</gene>
<organism evidence="3 4">
    <name type="scientific">Limimaricola variabilis</name>
    <dbReference type="NCBI Taxonomy" id="1492771"/>
    <lineage>
        <taxon>Bacteria</taxon>
        <taxon>Pseudomonadati</taxon>
        <taxon>Pseudomonadota</taxon>
        <taxon>Alphaproteobacteria</taxon>
        <taxon>Rhodobacterales</taxon>
        <taxon>Paracoccaceae</taxon>
        <taxon>Limimaricola</taxon>
    </lineage>
</organism>
<accession>A0ABR6HL63</accession>
<dbReference type="InterPro" id="IPR036691">
    <property type="entry name" value="Endo/exonu/phosph_ase_sf"/>
</dbReference>
<dbReference type="EMBL" id="JACIBX010000002">
    <property type="protein sequence ID" value="MBB3711285.1"/>
    <property type="molecule type" value="Genomic_DNA"/>
</dbReference>
<evidence type="ECO:0000313" key="3">
    <source>
        <dbReference type="EMBL" id="MBB3711285.1"/>
    </source>
</evidence>
<feature type="domain" description="Endonuclease/exonuclease/phosphatase" evidence="2">
    <location>
        <begin position="46"/>
        <end position="338"/>
    </location>
</feature>
<keyword evidence="4" id="KW-1185">Reference proteome</keyword>
<dbReference type="RefSeq" id="WP_183470189.1">
    <property type="nucleotide sequence ID" value="NZ_JACIBX010000002.1"/>
</dbReference>
<evidence type="ECO:0000259" key="2">
    <source>
        <dbReference type="Pfam" id="PF03372"/>
    </source>
</evidence>
<evidence type="ECO:0000256" key="1">
    <source>
        <dbReference type="SAM" id="MobiDB-lite"/>
    </source>
</evidence>
<dbReference type="SUPFAM" id="SSF56219">
    <property type="entry name" value="DNase I-like"/>
    <property type="match status" value="1"/>
</dbReference>
<evidence type="ECO:0000313" key="4">
    <source>
        <dbReference type="Proteomes" id="UP000576152"/>
    </source>
</evidence>
<dbReference type="Proteomes" id="UP000576152">
    <property type="component" value="Unassembled WGS sequence"/>
</dbReference>
<proteinExistence type="predicted"/>
<dbReference type="InterPro" id="IPR005135">
    <property type="entry name" value="Endo/exonuclease/phosphatase"/>
</dbReference>
<comment type="caution">
    <text evidence="3">The sequence shown here is derived from an EMBL/GenBank/DDBJ whole genome shotgun (WGS) entry which is preliminary data.</text>
</comment>
<dbReference type="Pfam" id="PF03372">
    <property type="entry name" value="Exo_endo_phos"/>
    <property type="match status" value="1"/>
</dbReference>
<sequence>MRGARLGALLSTLALPLAAEPIRIASYDPELSRDGPGLLLRDLQRGEDPQIAAMARIVAHAAPDILLLTGVDRDAQGATLDALAARLQAAGAPDYPHRLAPPSNAGLASGLDLDGDGRIDGARDSHGYGRSTGDGAMALLSRFPLRLERDLTGLLWRDLPGAEQPAIEGTPFPSAEAQAARRLSSAGHWVVRAETPSGPLRLLAFAATPPVFDGPEDLNGLRNRDEIRLWPRLMDGDLGPAPAPPFVILGLANLDPADGEGRREAMRALLGDPRLADPLPGSEGGRAAADPAHAGDPSHDTADWDAPPDGPGNLRVDYVLPSRDGLAVIDAGVVWPATGPLAEAAARASAHRLVWVDLELE</sequence>
<name>A0ABR6HL63_9RHOB</name>
<protein>
    <recommendedName>
        <fullName evidence="2">Endonuclease/exonuclease/phosphatase domain-containing protein</fullName>
    </recommendedName>
</protein>
<dbReference type="Gene3D" id="3.60.10.10">
    <property type="entry name" value="Endonuclease/exonuclease/phosphatase"/>
    <property type="match status" value="1"/>
</dbReference>
<reference evidence="3 4" key="1">
    <citation type="submission" date="2020-08" db="EMBL/GenBank/DDBJ databases">
        <title>Genomic Encyclopedia of Type Strains, Phase III (KMG-III): the genomes of soil and plant-associated and newly described type strains.</title>
        <authorList>
            <person name="Whitman W."/>
        </authorList>
    </citation>
    <scope>NUCLEOTIDE SEQUENCE [LARGE SCALE GENOMIC DNA]</scope>
    <source>
        <strain evidence="3 4">CECT 8572</strain>
    </source>
</reference>